<proteinExistence type="predicted"/>
<keyword evidence="2" id="KW-1185">Reference proteome</keyword>
<dbReference type="RefSeq" id="WP_104435918.1">
    <property type="nucleotide sequence ID" value="NZ_PTJD01000027.1"/>
</dbReference>
<organism evidence="1 2">
    <name type="scientific">Kineococcus xinjiangensis</name>
    <dbReference type="NCBI Taxonomy" id="512762"/>
    <lineage>
        <taxon>Bacteria</taxon>
        <taxon>Bacillati</taxon>
        <taxon>Actinomycetota</taxon>
        <taxon>Actinomycetes</taxon>
        <taxon>Kineosporiales</taxon>
        <taxon>Kineosporiaceae</taxon>
        <taxon>Kineococcus</taxon>
    </lineage>
</organism>
<sequence>MAAQRRPPSFAEVVEAVKAASADPPPFDLLGPGGRGFRLVTEGVTAEDAFAVAQGGAILGWDACGCGGDCGYRWFDEADVARMVAAGRPRILHKRNWDGAITHLRSDDGGSLLIVKSPVRWGEYLD</sequence>
<evidence type="ECO:0000313" key="1">
    <source>
        <dbReference type="EMBL" id="PPK90185.1"/>
    </source>
</evidence>
<dbReference type="AlphaFoldDB" id="A0A2S6IBW4"/>
<protein>
    <submittedName>
        <fullName evidence="1">Uncharacterized protein</fullName>
    </submittedName>
</protein>
<name>A0A2S6IBW4_9ACTN</name>
<dbReference type="OrthoDB" id="4827177at2"/>
<accession>A0A2S6IBW4</accession>
<evidence type="ECO:0000313" key="2">
    <source>
        <dbReference type="Proteomes" id="UP000239485"/>
    </source>
</evidence>
<dbReference type="EMBL" id="PTJD01000027">
    <property type="protein sequence ID" value="PPK90185.1"/>
    <property type="molecule type" value="Genomic_DNA"/>
</dbReference>
<dbReference type="Proteomes" id="UP000239485">
    <property type="component" value="Unassembled WGS sequence"/>
</dbReference>
<gene>
    <name evidence="1" type="ORF">CLV92_1275</name>
</gene>
<reference evidence="1 2" key="1">
    <citation type="submission" date="2018-02" db="EMBL/GenBank/DDBJ databases">
        <title>Genomic Encyclopedia of Archaeal and Bacterial Type Strains, Phase II (KMG-II): from individual species to whole genera.</title>
        <authorList>
            <person name="Goeker M."/>
        </authorList>
    </citation>
    <scope>NUCLEOTIDE SEQUENCE [LARGE SCALE GENOMIC DNA]</scope>
    <source>
        <strain evidence="1 2">DSM 22857</strain>
    </source>
</reference>
<comment type="caution">
    <text evidence="1">The sequence shown here is derived from an EMBL/GenBank/DDBJ whole genome shotgun (WGS) entry which is preliminary data.</text>
</comment>